<dbReference type="SUPFAM" id="SSF52743">
    <property type="entry name" value="Subtilisin-like"/>
    <property type="match status" value="1"/>
</dbReference>
<dbReference type="InterPro" id="IPR000209">
    <property type="entry name" value="Peptidase_S8/S53_dom"/>
</dbReference>
<gene>
    <name evidence="7" type="ORF">ENP86_11645</name>
</gene>
<comment type="caution">
    <text evidence="7">The sequence shown here is derived from an EMBL/GenBank/DDBJ whole genome shotgun (WGS) entry which is preliminary data.</text>
</comment>
<organism evidence="7">
    <name type="scientific">candidate division WOR-3 bacterium</name>
    <dbReference type="NCBI Taxonomy" id="2052148"/>
    <lineage>
        <taxon>Bacteria</taxon>
        <taxon>Bacteria division WOR-3</taxon>
    </lineage>
</organism>
<name>A0A7V0Z7N8_UNCW3</name>
<sequence length="258" mass="29376">MNVEYPYEQIEGMRPEEKCQVFKSVADNSQRDVIQYLKSLSEEKAEVLGQFWIFNGFHLKATRDVIEVLTLRDDIWFISHNGVIKLDYQFGVEVESRNPEWNISKIMAESCWLAGYSGEGIIVGHIDTGVFTTHEALAGKWLSPYWYDAVNSQTSPYDDHRNGTHTMGIICGGDGFGPFQNDIGVAYGVQYIPTKAFNNQGMGYYSWIDACMEYLANLIPQGLDIRVINNSWGSSNGSDLHWWNIILNWKNLGIFSVF</sequence>
<comment type="caution">
    <text evidence="5">Lacks conserved residue(s) required for the propagation of feature annotation.</text>
</comment>
<dbReference type="EMBL" id="DSKY01000022">
    <property type="protein sequence ID" value="HDY60176.1"/>
    <property type="molecule type" value="Genomic_DNA"/>
</dbReference>
<dbReference type="PANTHER" id="PTHR43399:SF4">
    <property type="entry name" value="CELL WALL-ASSOCIATED PROTEASE"/>
    <property type="match status" value="1"/>
</dbReference>
<dbReference type="PANTHER" id="PTHR43399">
    <property type="entry name" value="SUBTILISIN-RELATED"/>
    <property type="match status" value="1"/>
</dbReference>
<dbReference type="GO" id="GO:0006508">
    <property type="term" value="P:proteolysis"/>
    <property type="evidence" value="ECO:0007669"/>
    <property type="project" value="UniProtKB-KW"/>
</dbReference>
<evidence type="ECO:0000256" key="4">
    <source>
        <dbReference type="ARBA" id="ARBA00022825"/>
    </source>
</evidence>
<evidence type="ECO:0000256" key="1">
    <source>
        <dbReference type="ARBA" id="ARBA00011073"/>
    </source>
</evidence>
<dbReference type="Gene3D" id="3.40.50.200">
    <property type="entry name" value="Peptidase S8/S53 domain"/>
    <property type="match status" value="1"/>
</dbReference>
<protein>
    <recommendedName>
        <fullName evidence="6">Peptidase S8/S53 domain-containing protein</fullName>
    </recommendedName>
</protein>
<keyword evidence="3" id="KW-0378">Hydrolase</keyword>
<evidence type="ECO:0000256" key="3">
    <source>
        <dbReference type="ARBA" id="ARBA00022801"/>
    </source>
</evidence>
<dbReference type="InterPro" id="IPR051048">
    <property type="entry name" value="Peptidase_S8/S53_subtilisin"/>
</dbReference>
<keyword evidence="4" id="KW-0720">Serine protease</keyword>
<evidence type="ECO:0000259" key="6">
    <source>
        <dbReference type="Pfam" id="PF00082"/>
    </source>
</evidence>
<feature type="domain" description="Peptidase S8/S53" evidence="6">
    <location>
        <begin position="118"/>
        <end position="241"/>
    </location>
</feature>
<dbReference type="InterPro" id="IPR036852">
    <property type="entry name" value="Peptidase_S8/S53_dom_sf"/>
</dbReference>
<dbReference type="Pfam" id="PF00082">
    <property type="entry name" value="Peptidase_S8"/>
    <property type="match status" value="1"/>
</dbReference>
<comment type="similarity">
    <text evidence="1 5">Belongs to the peptidase S8 family.</text>
</comment>
<accession>A0A7V0Z7N8</accession>
<reference evidence="7" key="1">
    <citation type="journal article" date="2020" name="mSystems">
        <title>Genome- and Community-Level Interaction Insights into Carbon Utilization and Element Cycling Functions of Hydrothermarchaeota in Hydrothermal Sediment.</title>
        <authorList>
            <person name="Zhou Z."/>
            <person name="Liu Y."/>
            <person name="Xu W."/>
            <person name="Pan J."/>
            <person name="Luo Z.H."/>
            <person name="Li M."/>
        </authorList>
    </citation>
    <scope>NUCLEOTIDE SEQUENCE [LARGE SCALE GENOMIC DNA]</scope>
    <source>
        <strain evidence="7">SpSt-258</strain>
    </source>
</reference>
<dbReference type="AlphaFoldDB" id="A0A7V0Z7N8"/>
<evidence type="ECO:0000256" key="5">
    <source>
        <dbReference type="PROSITE-ProRule" id="PRU01240"/>
    </source>
</evidence>
<dbReference type="GO" id="GO:0004252">
    <property type="term" value="F:serine-type endopeptidase activity"/>
    <property type="evidence" value="ECO:0007669"/>
    <property type="project" value="InterPro"/>
</dbReference>
<dbReference type="PROSITE" id="PS51892">
    <property type="entry name" value="SUBTILASE"/>
    <property type="match status" value="1"/>
</dbReference>
<proteinExistence type="inferred from homology"/>
<evidence type="ECO:0000313" key="7">
    <source>
        <dbReference type="EMBL" id="HDY60176.1"/>
    </source>
</evidence>
<dbReference type="InterPro" id="IPR015500">
    <property type="entry name" value="Peptidase_S8_subtilisin-rel"/>
</dbReference>
<evidence type="ECO:0000256" key="2">
    <source>
        <dbReference type="ARBA" id="ARBA00022670"/>
    </source>
</evidence>
<keyword evidence="2" id="KW-0645">Protease</keyword>
<dbReference type="PRINTS" id="PR00723">
    <property type="entry name" value="SUBTILISIN"/>
</dbReference>